<dbReference type="CTD" id="36341213"/>
<evidence type="ECO:0000313" key="2">
    <source>
        <dbReference type="EMBL" id="EUB59599.1"/>
    </source>
</evidence>
<protein>
    <submittedName>
        <fullName evidence="2">Uncharacterized protein</fullName>
    </submittedName>
</protein>
<keyword evidence="1" id="KW-1133">Transmembrane helix</keyword>
<proteinExistence type="predicted"/>
<evidence type="ECO:0000256" key="1">
    <source>
        <dbReference type="SAM" id="Phobius"/>
    </source>
</evidence>
<evidence type="ECO:0000313" key="3">
    <source>
        <dbReference type="Proteomes" id="UP000019149"/>
    </source>
</evidence>
<feature type="transmembrane region" description="Helical" evidence="1">
    <location>
        <begin position="221"/>
        <end position="241"/>
    </location>
</feature>
<dbReference type="KEGG" id="egl:EGR_05498"/>
<comment type="caution">
    <text evidence="2">The sequence shown here is derived from an EMBL/GenBank/DDBJ whole genome shotgun (WGS) entry which is preliminary data.</text>
</comment>
<dbReference type="EMBL" id="APAU02000041">
    <property type="protein sequence ID" value="EUB59599.1"/>
    <property type="molecule type" value="Genomic_DNA"/>
</dbReference>
<keyword evidence="1" id="KW-0472">Membrane</keyword>
<dbReference type="GeneID" id="36341213"/>
<gene>
    <name evidence="2" type="ORF">EGR_05498</name>
</gene>
<accession>W6V182</accession>
<organism evidence="2 3">
    <name type="scientific">Echinococcus granulosus</name>
    <name type="common">Hydatid tapeworm</name>
    <dbReference type="NCBI Taxonomy" id="6210"/>
    <lineage>
        <taxon>Eukaryota</taxon>
        <taxon>Metazoa</taxon>
        <taxon>Spiralia</taxon>
        <taxon>Lophotrochozoa</taxon>
        <taxon>Platyhelminthes</taxon>
        <taxon>Cestoda</taxon>
        <taxon>Eucestoda</taxon>
        <taxon>Cyclophyllidea</taxon>
        <taxon>Taeniidae</taxon>
        <taxon>Echinococcus</taxon>
        <taxon>Echinococcus granulosus group</taxon>
    </lineage>
</organism>
<feature type="transmembrane region" description="Helical" evidence="1">
    <location>
        <begin position="185"/>
        <end position="209"/>
    </location>
</feature>
<keyword evidence="3" id="KW-1185">Reference proteome</keyword>
<dbReference type="Proteomes" id="UP000019149">
    <property type="component" value="Unassembled WGS sequence"/>
</dbReference>
<name>W6V182_ECHGR</name>
<sequence>MELICQADKCDHSNSQDLLKEFMYSKSGANVCPRTGYSPSKLSSFQMHHYPLKKLKSDIFVNNDLGARNTGSADCEWAVILDFVNIETAVYFFAKICQRLLKPHTLTVIHSLQKINISFSIPSTALYQWHKTIYSLPPFERRLPVILLVTQSRRPSKFILYCISRELGYIYEAADILLQLGYRALIWQVIAISRFVAVLIYLLMPIQMLNFFMKVQEHSHLLWHFAYVVTSPLISMFAWRVDATSPHKWRTLILSNNNTKEAKFSGNFDSSSADLVCCQWKALCIRNWWLTTASRMGFLFVFSFDNINNLLNNPS</sequence>
<reference evidence="2 3" key="1">
    <citation type="journal article" date="2013" name="Nat. Genet.">
        <title>The genome of the hydatid tapeworm Echinococcus granulosus.</title>
        <authorList>
            <person name="Zheng H."/>
            <person name="Zhang W."/>
            <person name="Zhang L."/>
            <person name="Zhang Z."/>
            <person name="Li J."/>
            <person name="Lu G."/>
            <person name="Zhu Y."/>
            <person name="Wang Y."/>
            <person name="Huang Y."/>
            <person name="Liu J."/>
            <person name="Kang H."/>
            <person name="Chen J."/>
            <person name="Wang L."/>
            <person name="Chen A."/>
            <person name="Yu S."/>
            <person name="Gao Z."/>
            <person name="Jin L."/>
            <person name="Gu W."/>
            <person name="Wang Z."/>
            <person name="Zhao L."/>
            <person name="Shi B."/>
            <person name="Wen H."/>
            <person name="Lin R."/>
            <person name="Jones M.K."/>
            <person name="Brejova B."/>
            <person name="Vinar T."/>
            <person name="Zhao G."/>
            <person name="McManus D.P."/>
            <person name="Chen Z."/>
            <person name="Zhou Y."/>
            <person name="Wang S."/>
        </authorList>
    </citation>
    <scope>NUCLEOTIDE SEQUENCE [LARGE SCALE GENOMIC DNA]</scope>
</reference>
<dbReference type="AlphaFoldDB" id="W6V182"/>
<keyword evidence="1" id="KW-0812">Transmembrane</keyword>
<dbReference type="RefSeq" id="XP_024350795.1">
    <property type="nucleotide sequence ID" value="XM_024494747.1"/>
</dbReference>